<dbReference type="InterPro" id="IPR013686">
    <property type="entry name" value="Polypept-transport_assoc_ShlB"/>
</dbReference>
<evidence type="ECO:0000259" key="6">
    <source>
        <dbReference type="Pfam" id="PF08479"/>
    </source>
</evidence>
<evidence type="ECO:0000256" key="3">
    <source>
        <dbReference type="ARBA" id="ARBA00023237"/>
    </source>
</evidence>
<dbReference type="Proteomes" id="UP000004129">
    <property type="component" value="Unassembled WGS sequence"/>
</dbReference>
<dbReference type="AlphaFoldDB" id="G5GRU9"/>
<feature type="signal peptide" evidence="4">
    <location>
        <begin position="1"/>
        <end position="39"/>
    </location>
</feature>
<keyword evidence="1" id="KW-1134">Transmembrane beta strand</keyword>
<dbReference type="HOGENOM" id="CLU_021521_2_2_9"/>
<dbReference type="GO" id="GO:0008320">
    <property type="term" value="F:protein transmembrane transporter activity"/>
    <property type="evidence" value="ECO:0007669"/>
    <property type="project" value="TreeGrafter"/>
</dbReference>
<feature type="domain" description="Polypeptide-transport-associated ShlB-type" evidence="6">
    <location>
        <begin position="54"/>
        <end position="125"/>
    </location>
</feature>
<feature type="domain" description="Haemolysin activator HlyB C-terminal" evidence="5">
    <location>
        <begin position="186"/>
        <end position="503"/>
    </location>
</feature>
<dbReference type="Pfam" id="PF08479">
    <property type="entry name" value="POTRA_2"/>
    <property type="match status" value="1"/>
</dbReference>
<sequence>MKKYQMRNGAGMQRVGKHTARVFLVSCLAMSACASPAFAAAAGVTAEQRIWVARYTFSGENPLTAAELEDVLAAHRHKDATLAELEAQADELTKHLRSKGYFVAFAYLAPQDFKDGVVDFTIVPGHYDQIIVNNESYLKEEAIRREIGISSGEIVKKSTLNRGVWLTNDLSRVEANTQLKAGSRQGTTDLIVNVKNKGHRTWGYIGIDNGGYRYTGRYQYSAFVNYASPAREGDLLSVGGVMSNGGMWSGSASYSTPIAKQGERIGISYARSHYTLGGAFEALDYTGTAETLSVHWQHNFKRSRDVNIYGTIRLDLKSLEDEAKGMAYSNPKSAKNWVFGVNGDSLDRFWTGGKNTFALNYTHGDLSIDDEMQRLYDAATAQTAGQFGKWNLELTRLQHVSERVSLYLSYQRQWATKNLDSSEKMSLGGPNGVRAYPVGEASGDDGWRWTSELRWNLPTREGDDNVWQLIAFADGGHVNLYHNKLPGYTGVAGRSLYGAGVGVNWSNQANWVARAYYAWKIGSEKAVSDTDRSGRFWFQIYKFF</sequence>
<dbReference type="PANTHER" id="PTHR34597">
    <property type="entry name" value="SLR1661 PROTEIN"/>
    <property type="match status" value="1"/>
</dbReference>
<dbReference type="Gene3D" id="2.40.160.50">
    <property type="entry name" value="membrane protein fhac: a member of the omp85/tpsb transporter family"/>
    <property type="match status" value="1"/>
</dbReference>
<evidence type="ECO:0000313" key="7">
    <source>
        <dbReference type="EMBL" id="EHG18842.1"/>
    </source>
</evidence>
<reference evidence="7 8" key="1">
    <citation type="submission" date="2011-08" db="EMBL/GenBank/DDBJ databases">
        <title>The Genome Sequence of Selenomonas infelix ATCC 43532.</title>
        <authorList>
            <consortium name="The Broad Institute Genome Sequencing Platform"/>
            <person name="Earl A."/>
            <person name="Ward D."/>
            <person name="Feldgarden M."/>
            <person name="Gevers D."/>
            <person name="Izard J."/>
            <person name="Blanton J.M."/>
            <person name="Baranova O.V."/>
            <person name="Dewhirst F.E."/>
            <person name="Young S.K."/>
            <person name="Zeng Q."/>
            <person name="Gargeya S."/>
            <person name="Fitzgerald M."/>
            <person name="Haas B."/>
            <person name="Abouelleil A."/>
            <person name="Alvarado L."/>
            <person name="Arachchi H.M."/>
            <person name="Berlin A."/>
            <person name="Brown A."/>
            <person name="Chapman S.B."/>
            <person name="Chen Z."/>
            <person name="Dunbar C."/>
            <person name="Freedman E."/>
            <person name="Gearin G."/>
            <person name="Gellesch M."/>
            <person name="Goldberg J."/>
            <person name="Griggs A."/>
            <person name="Gujja S."/>
            <person name="Heiman D."/>
            <person name="Howarth C."/>
            <person name="Larson L."/>
            <person name="Lui A."/>
            <person name="MacDonald P.J.P."/>
            <person name="Montmayeur A."/>
            <person name="Murphy C."/>
            <person name="Neiman D."/>
            <person name="Pearson M."/>
            <person name="Priest M."/>
            <person name="Roberts A."/>
            <person name="Saif S."/>
            <person name="Shea T."/>
            <person name="Shenoy N."/>
            <person name="Sisk P."/>
            <person name="Stolte C."/>
            <person name="Sykes S."/>
            <person name="Wortman J."/>
            <person name="Nusbaum C."/>
            <person name="Birren B."/>
        </authorList>
    </citation>
    <scope>NUCLEOTIDE SEQUENCE [LARGE SCALE GENOMIC DNA]</scope>
    <source>
        <strain evidence="7 8">ATCC 43532</strain>
    </source>
</reference>
<evidence type="ECO:0000259" key="5">
    <source>
        <dbReference type="Pfam" id="PF03865"/>
    </source>
</evidence>
<evidence type="ECO:0000256" key="2">
    <source>
        <dbReference type="ARBA" id="ARBA00022692"/>
    </source>
</evidence>
<name>G5GRU9_9FIRM</name>
<dbReference type="EMBL" id="ACZM01000019">
    <property type="protein sequence ID" value="EHG18842.1"/>
    <property type="molecule type" value="Genomic_DNA"/>
</dbReference>
<accession>G5GRU9</accession>
<evidence type="ECO:0000256" key="1">
    <source>
        <dbReference type="ARBA" id="ARBA00022452"/>
    </source>
</evidence>
<dbReference type="InterPro" id="IPR005565">
    <property type="entry name" value="Hemolysn_activator_HlyB_C"/>
</dbReference>
<dbReference type="STRING" id="679201.HMPREF9334_01980"/>
<dbReference type="OrthoDB" id="596066at2"/>
<dbReference type="PROSITE" id="PS51257">
    <property type="entry name" value="PROKAR_LIPOPROTEIN"/>
    <property type="match status" value="1"/>
</dbReference>
<dbReference type="PANTHER" id="PTHR34597:SF1">
    <property type="entry name" value="HEME_HEMOPEXIN TRANSPORTER PROTEIN HUXB"/>
    <property type="match status" value="1"/>
</dbReference>
<gene>
    <name evidence="7" type="ORF">HMPREF9334_01980</name>
</gene>
<evidence type="ECO:0000313" key="8">
    <source>
        <dbReference type="Proteomes" id="UP000004129"/>
    </source>
</evidence>
<keyword evidence="3" id="KW-0998">Cell outer membrane</keyword>
<dbReference type="GO" id="GO:0098046">
    <property type="term" value="C:type V protein secretion system complex"/>
    <property type="evidence" value="ECO:0007669"/>
    <property type="project" value="TreeGrafter"/>
</dbReference>
<dbReference type="GO" id="GO:0046819">
    <property type="term" value="P:protein secretion by the type V secretion system"/>
    <property type="evidence" value="ECO:0007669"/>
    <property type="project" value="TreeGrafter"/>
</dbReference>
<keyword evidence="2" id="KW-0812">Transmembrane</keyword>
<keyword evidence="1" id="KW-0472">Membrane</keyword>
<dbReference type="PATRIC" id="fig|679201.3.peg.1997"/>
<keyword evidence="8" id="KW-1185">Reference proteome</keyword>
<dbReference type="RefSeq" id="WP_006693415.1">
    <property type="nucleotide sequence ID" value="NZ_JH376800.1"/>
</dbReference>
<keyword evidence="4" id="KW-0732">Signal</keyword>
<organism evidence="7 8">
    <name type="scientific">Selenomonas infelix ATCC 43532</name>
    <dbReference type="NCBI Taxonomy" id="679201"/>
    <lineage>
        <taxon>Bacteria</taxon>
        <taxon>Bacillati</taxon>
        <taxon>Bacillota</taxon>
        <taxon>Negativicutes</taxon>
        <taxon>Selenomonadales</taxon>
        <taxon>Selenomonadaceae</taxon>
        <taxon>Selenomonas</taxon>
    </lineage>
</organism>
<evidence type="ECO:0008006" key="9">
    <source>
        <dbReference type="Google" id="ProtNLM"/>
    </source>
</evidence>
<dbReference type="InterPro" id="IPR051544">
    <property type="entry name" value="TPS_OM_transporter"/>
</dbReference>
<dbReference type="Pfam" id="PF03865">
    <property type="entry name" value="ShlB"/>
    <property type="match status" value="1"/>
</dbReference>
<feature type="chain" id="PRO_5003477523" description="POTRA domain-containing protein" evidence="4">
    <location>
        <begin position="40"/>
        <end position="544"/>
    </location>
</feature>
<comment type="caution">
    <text evidence="7">The sequence shown here is derived from an EMBL/GenBank/DDBJ whole genome shotgun (WGS) entry which is preliminary data.</text>
</comment>
<proteinExistence type="predicted"/>
<protein>
    <recommendedName>
        <fullName evidence="9">POTRA domain-containing protein</fullName>
    </recommendedName>
</protein>
<dbReference type="eggNOG" id="COG2831">
    <property type="taxonomic scope" value="Bacteria"/>
</dbReference>
<evidence type="ECO:0000256" key="4">
    <source>
        <dbReference type="SAM" id="SignalP"/>
    </source>
</evidence>
<dbReference type="Gene3D" id="3.10.20.310">
    <property type="entry name" value="membrane protein fhac"/>
    <property type="match status" value="1"/>
</dbReference>